<protein>
    <submittedName>
        <fullName evidence="1">Uncharacterized protein</fullName>
    </submittedName>
</protein>
<dbReference type="Proteomes" id="UP000310158">
    <property type="component" value="Unassembled WGS sequence"/>
</dbReference>
<proteinExistence type="predicted"/>
<sequence length="238" mass="25338">MEDGRRRRADGQGGPFGFTNMCSNPPIYHEIEHMFASLWPLGVLLDEAAGSDDDPTPRNPLLRPAKGRDVILSSPFELRADLYLLHPIGLMDTPMFSILGGSIPVPLLVAIAEGGGGEAVGATSALGKTTHAGYACLDVRASFSFRDASSVLIILFHNYNGALNAANFAPAFAQSTHQFNGNILAYPRPVSAPSQSSFWASTFNLSHSTYSSGHLDETTPQDSATSPAVALLTHLLDL</sequence>
<name>A0A4S4LZR0_9AGAM</name>
<evidence type="ECO:0000313" key="1">
    <source>
        <dbReference type="EMBL" id="THH17341.1"/>
    </source>
</evidence>
<accession>A0A4S4LZR0</accession>
<keyword evidence="2" id="KW-1185">Reference proteome</keyword>
<organism evidence="1 2">
    <name type="scientific">Bondarzewia mesenterica</name>
    <dbReference type="NCBI Taxonomy" id="1095465"/>
    <lineage>
        <taxon>Eukaryota</taxon>
        <taxon>Fungi</taxon>
        <taxon>Dikarya</taxon>
        <taxon>Basidiomycota</taxon>
        <taxon>Agaricomycotina</taxon>
        <taxon>Agaricomycetes</taxon>
        <taxon>Russulales</taxon>
        <taxon>Bondarzewiaceae</taxon>
        <taxon>Bondarzewia</taxon>
    </lineage>
</organism>
<dbReference type="EMBL" id="SGPL01000115">
    <property type="protein sequence ID" value="THH17341.1"/>
    <property type="molecule type" value="Genomic_DNA"/>
</dbReference>
<gene>
    <name evidence="1" type="ORF">EW146_g3458</name>
</gene>
<reference evidence="1 2" key="1">
    <citation type="submission" date="2019-02" db="EMBL/GenBank/DDBJ databases">
        <title>Genome sequencing of the rare red list fungi Bondarzewia mesenterica.</title>
        <authorList>
            <person name="Buettner E."/>
            <person name="Kellner H."/>
        </authorList>
    </citation>
    <scope>NUCLEOTIDE SEQUENCE [LARGE SCALE GENOMIC DNA]</scope>
    <source>
        <strain evidence="1 2">DSM 108281</strain>
    </source>
</reference>
<dbReference type="AlphaFoldDB" id="A0A4S4LZR0"/>
<comment type="caution">
    <text evidence="1">The sequence shown here is derived from an EMBL/GenBank/DDBJ whole genome shotgun (WGS) entry which is preliminary data.</text>
</comment>
<evidence type="ECO:0000313" key="2">
    <source>
        <dbReference type="Proteomes" id="UP000310158"/>
    </source>
</evidence>